<dbReference type="Proteomes" id="UP001168877">
    <property type="component" value="Unassembled WGS sequence"/>
</dbReference>
<evidence type="ECO:0000256" key="1">
    <source>
        <dbReference type="SAM" id="MobiDB-lite"/>
    </source>
</evidence>
<sequence>MLQVIWVKKSEKLEVVVDRKSFTVSVVEERSHVEIQWLEEQLGLEMEDSLADLNSFLDLETEGKKSEKGESLDPIRLKGKFESDIIVRRDRKLREDQGKDRGKVVELNKENGPNVDGSNGGLQSSKVSTIRKSNQLKDCRSGQSCIGVGPKQFSPMKSSVGFVRGPVGSIHTNEDQLGHQLKGFEGCQDSSLGFNDEESPTPNPLRLFY</sequence>
<evidence type="ECO:0000313" key="3">
    <source>
        <dbReference type="Proteomes" id="UP001168877"/>
    </source>
</evidence>
<organism evidence="2 3">
    <name type="scientific">Acer saccharum</name>
    <name type="common">Sugar maple</name>
    <dbReference type="NCBI Taxonomy" id="4024"/>
    <lineage>
        <taxon>Eukaryota</taxon>
        <taxon>Viridiplantae</taxon>
        <taxon>Streptophyta</taxon>
        <taxon>Embryophyta</taxon>
        <taxon>Tracheophyta</taxon>
        <taxon>Spermatophyta</taxon>
        <taxon>Magnoliopsida</taxon>
        <taxon>eudicotyledons</taxon>
        <taxon>Gunneridae</taxon>
        <taxon>Pentapetalae</taxon>
        <taxon>rosids</taxon>
        <taxon>malvids</taxon>
        <taxon>Sapindales</taxon>
        <taxon>Sapindaceae</taxon>
        <taxon>Hippocastanoideae</taxon>
        <taxon>Acereae</taxon>
        <taxon>Acer</taxon>
    </lineage>
</organism>
<comment type="caution">
    <text evidence="2">The sequence shown here is derived from an EMBL/GenBank/DDBJ whole genome shotgun (WGS) entry which is preliminary data.</text>
</comment>
<reference evidence="2" key="1">
    <citation type="journal article" date="2022" name="Plant J.">
        <title>Strategies of tolerance reflected in two North American maple genomes.</title>
        <authorList>
            <person name="McEvoy S.L."/>
            <person name="Sezen U.U."/>
            <person name="Trouern-Trend A."/>
            <person name="McMahon S.M."/>
            <person name="Schaberg P.G."/>
            <person name="Yang J."/>
            <person name="Wegrzyn J.L."/>
            <person name="Swenson N.G."/>
        </authorList>
    </citation>
    <scope>NUCLEOTIDE SEQUENCE</scope>
    <source>
        <strain evidence="2">NS2018</strain>
    </source>
</reference>
<proteinExistence type="predicted"/>
<name>A0AA39SM57_ACESA</name>
<dbReference type="EMBL" id="JAUESC010000003">
    <property type="protein sequence ID" value="KAK0600916.1"/>
    <property type="molecule type" value="Genomic_DNA"/>
</dbReference>
<evidence type="ECO:0000313" key="2">
    <source>
        <dbReference type="EMBL" id="KAK0600916.1"/>
    </source>
</evidence>
<dbReference type="AlphaFoldDB" id="A0AA39SM57"/>
<feature type="compositionally biased region" description="Basic and acidic residues" evidence="1">
    <location>
        <begin position="97"/>
        <end position="109"/>
    </location>
</feature>
<protein>
    <submittedName>
        <fullName evidence="2">Uncharacterized protein</fullName>
    </submittedName>
</protein>
<feature type="region of interest" description="Disordered" evidence="1">
    <location>
        <begin position="97"/>
        <end position="125"/>
    </location>
</feature>
<reference evidence="2" key="2">
    <citation type="submission" date="2023-06" db="EMBL/GenBank/DDBJ databases">
        <authorList>
            <person name="Swenson N.G."/>
            <person name="Wegrzyn J.L."/>
            <person name="Mcevoy S.L."/>
        </authorList>
    </citation>
    <scope>NUCLEOTIDE SEQUENCE</scope>
    <source>
        <strain evidence="2">NS2018</strain>
        <tissue evidence="2">Leaf</tissue>
    </source>
</reference>
<gene>
    <name evidence="2" type="ORF">LWI29_019571</name>
</gene>
<keyword evidence="3" id="KW-1185">Reference proteome</keyword>
<feature type="region of interest" description="Disordered" evidence="1">
    <location>
        <begin position="188"/>
        <end position="209"/>
    </location>
</feature>
<accession>A0AA39SM57</accession>